<feature type="compositionally biased region" description="Acidic residues" evidence="1">
    <location>
        <begin position="254"/>
        <end position="263"/>
    </location>
</feature>
<dbReference type="AlphaFoldDB" id="A0A8C4N468"/>
<dbReference type="InterPro" id="IPR043472">
    <property type="entry name" value="Macro_dom-like"/>
</dbReference>
<feature type="domain" description="Macro" evidence="2">
    <location>
        <begin position="60"/>
        <end position="232"/>
    </location>
</feature>
<reference evidence="3" key="1">
    <citation type="submission" date="2025-08" db="UniProtKB">
        <authorList>
            <consortium name="Ensembl"/>
        </authorList>
    </citation>
    <scope>IDENTIFICATION</scope>
</reference>
<reference evidence="3" key="2">
    <citation type="submission" date="2025-09" db="UniProtKB">
        <authorList>
            <consortium name="Ensembl"/>
        </authorList>
    </citation>
    <scope>IDENTIFICATION</scope>
</reference>
<proteinExistence type="predicted"/>
<evidence type="ECO:0000256" key="1">
    <source>
        <dbReference type="SAM" id="MobiDB-lite"/>
    </source>
</evidence>
<dbReference type="PANTHER" id="PTHR11106:SF27">
    <property type="entry name" value="MACRO DOMAIN-CONTAINING PROTEIN"/>
    <property type="match status" value="1"/>
</dbReference>
<dbReference type="OMA" id="SWERAKE"/>
<dbReference type="Gene3D" id="3.40.220.10">
    <property type="entry name" value="Leucine Aminopeptidase, subunit E, domain 1"/>
    <property type="match status" value="1"/>
</dbReference>
<keyword evidence="4" id="KW-1185">Reference proteome</keyword>
<dbReference type="PROSITE" id="PS51154">
    <property type="entry name" value="MACRO"/>
    <property type="match status" value="1"/>
</dbReference>
<dbReference type="PANTHER" id="PTHR11106">
    <property type="entry name" value="GANGLIOSIDE INDUCED DIFFERENTIATION ASSOCIATED PROTEIN 2-RELATED"/>
    <property type="match status" value="1"/>
</dbReference>
<dbReference type="GO" id="GO:0140293">
    <property type="term" value="F:ADP-ribosylglutamate hydrolase activity"/>
    <property type="evidence" value="ECO:0007669"/>
    <property type="project" value="TreeGrafter"/>
</dbReference>
<accession>A0A8C4N468</accession>
<dbReference type="CDD" id="cd02908">
    <property type="entry name" value="Macro_OAADPr_deacetylase"/>
    <property type="match status" value="1"/>
</dbReference>
<dbReference type="Pfam" id="PF01661">
    <property type="entry name" value="Macro"/>
    <property type="match status" value="1"/>
</dbReference>
<dbReference type="GeneTree" id="ENSGT00940000161450"/>
<dbReference type="GO" id="GO:0005654">
    <property type="term" value="C:nucleoplasm"/>
    <property type="evidence" value="ECO:0007669"/>
    <property type="project" value="TreeGrafter"/>
</dbReference>
<evidence type="ECO:0000313" key="3">
    <source>
        <dbReference type="Ensembl" id="ENSEBUP00000000622.1"/>
    </source>
</evidence>
<sequence length="342" mass="38518">MAANQSKVDWTSWERAKEQLLSIPDDRRKYYRCGENYLSLDDIKKWSTEQDSCEPNKQVDRKCEARKALNEKISLFKGDITLLEVDAIVNAVDGCIHRAAGSLLKDECRTLDGCPTGQAKMTCGYRLPARYVIHTVGPRILSTDPTNEERSKLESCYNDSLSFLLQENLRSVAFPCISTGVFGFPNEPAAEIALHSVRTWLEKHHEKVDRIIFCLFLPVDEKIYKDLLPVYFPHPPKDDVVSAEERCEVCSSDVEMESQDLQDSDQPTDKEDPSSIDGESGPMSEKMMNGAEESQQAETTDVHQESSLDEIVGGEGRSPAAFSHFVLSRASISLCHPHFERH</sequence>
<dbReference type="Proteomes" id="UP000694388">
    <property type="component" value="Unplaced"/>
</dbReference>
<dbReference type="GO" id="GO:0042278">
    <property type="term" value="P:purine nucleoside metabolic process"/>
    <property type="evidence" value="ECO:0007669"/>
    <property type="project" value="TreeGrafter"/>
</dbReference>
<name>A0A8C4N468_EPTBU</name>
<evidence type="ECO:0000313" key="4">
    <source>
        <dbReference type="Proteomes" id="UP000694388"/>
    </source>
</evidence>
<dbReference type="InterPro" id="IPR002589">
    <property type="entry name" value="Macro_dom"/>
</dbReference>
<protein>
    <submittedName>
        <fullName evidence="3">Mono-ADP ribosylhydrolase 1</fullName>
    </submittedName>
</protein>
<dbReference type="GO" id="GO:0006974">
    <property type="term" value="P:DNA damage response"/>
    <property type="evidence" value="ECO:0007669"/>
    <property type="project" value="TreeGrafter"/>
</dbReference>
<dbReference type="SUPFAM" id="SSF52949">
    <property type="entry name" value="Macro domain-like"/>
    <property type="match status" value="1"/>
</dbReference>
<evidence type="ECO:0000259" key="2">
    <source>
        <dbReference type="PROSITE" id="PS51154"/>
    </source>
</evidence>
<dbReference type="SMART" id="SM00506">
    <property type="entry name" value="A1pp"/>
    <property type="match status" value="1"/>
</dbReference>
<dbReference type="GO" id="GO:0140291">
    <property type="term" value="P:peptidyl-glutamate ADP-deribosylation"/>
    <property type="evidence" value="ECO:0007669"/>
    <property type="project" value="TreeGrafter"/>
</dbReference>
<organism evidence="3 4">
    <name type="scientific">Eptatretus burgeri</name>
    <name type="common">Inshore hagfish</name>
    <dbReference type="NCBI Taxonomy" id="7764"/>
    <lineage>
        <taxon>Eukaryota</taxon>
        <taxon>Metazoa</taxon>
        <taxon>Chordata</taxon>
        <taxon>Craniata</taxon>
        <taxon>Vertebrata</taxon>
        <taxon>Cyclostomata</taxon>
        <taxon>Myxini</taxon>
        <taxon>Myxiniformes</taxon>
        <taxon>Myxinidae</taxon>
        <taxon>Eptatretinae</taxon>
        <taxon>Eptatretus</taxon>
    </lineage>
</organism>
<dbReference type="Ensembl" id="ENSEBUT00000000926.1">
    <property type="protein sequence ID" value="ENSEBUP00000000622.1"/>
    <property type="gene ID" value="ENSEBUG00000000722.1"/>
</dbReference>
<feature type="region of interest" description="Disordered" evidence="1">
    <location>
        <begin position="252"/>
        <end position="315"/>
    </location>
</feature>